<evidence type="ECO:0000313" key="7">
    <source>
        <dbReference type="Proteomes" id="UP000541444"/>
    </source>
</evidence>
<comment type="caution">
    <text evidence="6">The sequence shown here is derived from an EMBL/GenBank/DDBJ whole genome shotgun (WGS) entry which is preliminary data.</text>
</comment>
<proteinExistence type="inferred from homology"/>
<gene>
    <name evidence="6" type="ORF">GIB67_030099</name>
</gene>
<dbReference type="GO" id="GO:0016020">
    <property type="term" value="C:membrane"/>
    <property type="evidence" value="ECO:0007669"/>
    <property type="project" value="UniProtKB-SubCell"/>
</dbReference>
<dbReference type="PROSITE" id="PS50920">
    <property type="entry name" value="SOLCAR"/>
    <property type="match status" value="1"/>
</dbReference>
<evidence type="ECO:0000256" key="2">
    <source>
        <dbReference type="ARBA" id="ARBA00022692"/>
    </source>
</evidence>
<dbReference type="PANTHER" id="PTHR33566">
    <property type="entry name" value="EN/SPM-LIKE TRANSPOSON-RELATED"/>
    <property type="match status" value="1"/>
</dbReference>
<keyword evidence="2 4" id="KW-0812">Transmembrane</keyword>
<evidence type="ECO:0000256" key="4">
    <source>
        <dbReference type="PROSITE-ProRule" id="PRU00282"/>
    </source>
</evidence>
<protein>
    <submittedName>
        <fullName evidence="6">Uncharacterized protein</fullName>
    </submittedName>
</protein>
<organism evidence="6 7">
    <name type="scientific">Kingdonia uniflora</name>
    <dbReference type="NCBI Taxonomy" id="39325"/>
    <lineage>
        <taxon>Eukaryota</taxon>
        <taxon>Viridiplantae</taxon>
        <taxon>Streptophyta</taxon>
        <taxon>Embryophyta</taxon>
        <taxon>Tracheophyta</taxon>
        <taxon>Spermatophyta</taxon>
        <taxon>Magnoliopsida</taxon>
        <taxon>Ranunculales</taxon>
        <taxon>Circaeasteraceae</taxon>
        <taxon>Kingdonia</taxon>
    </lineage>
</organism>
<dbReference type="InterPro" id="IPR023395">
    <property type="entry name" value="MCP_dom_sf"/>
</dbReference>
<comment type="subcellular location">
    <subcellularLocation>
        <location evidence="1">Membrane</location>
        <topology evidence="1">Multi-pass membrane protein</topology>
    </subcellularLocation>
</comment>
<dbReference type="Gene3D" id="1.50.40.10">
    <property type="entry name" value="Mitochondrial carrier domain"/>
    <property type="match status" value="1"/>
</dbReference>
<name>A0A7J7L2P0_9MAGN</name>
<dbReference type="PANTHER" id="PTHR33566:SF6">
    <property type="entry name" value="PROTEIN DEFECTIVE IN MERISTEM SILENCING 3"/>
    <property type="match status" value="1"/>
</dbReference>
<evidence type="ECO:0000256" key="3">
    <source>
        <dbReference type="ARBA" id="ARBA00023136"/>
    </source>
</evidence>
<sequence>MITISYNSQSLLFYLSKWVLLVSLEKYHSSSVFTIEEGSFDHFQSVENTIEQILQKEKSAASVLCHIKLRLPTLATSIELAKDVVGIVATLGKLGEYIGLDTMMAIVCKTLKGVKALETYDKEGRINKSTGLYMLESSIRRHMDGRYVVSFEQVDIGVGDTILILLGQVDISINAARSCQSPGPVPMPVPVPVPVPVPPPGTSAILGFFATVCRLPFNYVKTQIQKMQPDATGKYRYKYSLDCAMKTLKAGGPFKFYTGFLVYCIRIAPHVMFIEEAELSLHDAFMIIRKALKKRLSLQDEFDDSEFSNPFTIDDDDLMDPCLSIVAQGITVETSLKNCKASMKFTLVGESWMSALTRSQSPNQLILSRCIDYWYDGDSTIGYKLYKEITKVEFVKMKGKGRLTQPTKSYQCIIVTEVESFK</sequence>
<accession>A0A7J7L2P0</accession>
<dbReference type="AlphaFoldDB" id="A0A7J7L2P0"/>
<dbReference type="SUPFAM" id="SSF103506">
    <property type="entry name" value="Mitochondrial carrier"/>
    <property type="match status" value="1"/>
</dbReference>
<dbReference type="Proteomes" id="UP000541444">
    <property type="component" value="Unassembled WGS sequence"/>
</dbReference>
<evidence type="ECO:0000256" key="1">
    <source>
        <dbReference type="ARBA" id="ARBA00004141"/>
    </source>
</evidence>
<keyword evidence="7" id="KW-1185">Reference proteome</keyword>
<comment type="similarity">
    <text evidence="5">Belongs to the mitochondrial carrier (TC 2.A.29) family.</text>
</comment>
<reference evidence="6 7" key="1">
    <citation type="journal article" date="2020" name="IScience">
        <title>Genome Sequencing of the Endangered Kingdonia uniflora (Circaeasteraceae, Ranunculales) Reveals Potential Mechanisms of Evolutionary Specialization.</title>
        <authorList>
            <person name="Sun Y."/>
            <person name="Deng T."/>
            <person name="Zhang A."/>
            <person name="Moore M.J."/>
            <person name="Landis J.B."/>
            <person name="Lin N."/>
            <person name="Zhang H."/>
            <person name="Zhang X."/>
            <person name="Huang J."/>
            <person name="Zhang X."/>
            <person name="Sun H."/>
            <person name="Wang H."/>
        </authorList>
    </citation>
    <scope>NUCLEOTIDE SEQUENCE [LARGE SCALE GENOMIC DNA]</scope>
    <source>
        <strain evidence="6">TB1705</strain>
        <tissue evidence="6">Leaf</tissue>
    </source>
</reference>
<feature type="repeat" description="Solcar" evidence="4">
    <location>
        <begin position="194"/>
        <end position="284"/>
    </location>
</feature>
<evidence type="ECO:0000313" key="6">
    <source>
        <dbReference type="EMBL" id="KAF6136814.1"/>
    </source>
</evidence>
<dbReference type="InterPro" id="IPR018108">
    <property type="entry name" value="MCP_transmembrane"/>
</dbReference>
<keyword evidence="3 4" id="KW-0472">Membrane</keyword>
<evidence type="ECO:0000256" key="5">
    <source>
        <dbReference type="RuleBase" id="RU000488"/>
    </source>
</evidence>
<dbReference type="Pfam" id="PF00153">
    <property type="entry name" value="Mito_carr"/>
    <property type="match status" value="1"/>
</dbReference>
<keyword evidence="5" id="KW-0813">Transport</keyword>
<dbReference type="EMBL" id="JACGCM010002671">
    <property type="protein sequence ID" value="KAF6136814.1"/>
    <property type="molecule type" value="Genomic_DNA"/>
</dbReference>